<sequence length="436" mass="47639">MACSLTAVTYRSPDVSNDAPTQENEFQAVARLAGEIRRLRKAAGLSQSKLAADLGYTRQYVSRAERSGRPLPSADLVKALDLALAAGGELLRLREQAQLEQRARRHATGADVEVGQVDHGEEIHAGIQRLRRVLDARDLYQGGFTRPAHVLDQAVVQLTEARLQARYVQIARTAPELIAEILQAQAEGQQNLSRALTLAYRAADGLAFKYGYTDLSARLIELMRGTAEESGDELLIGTVSYVRTETFFATDDLETARCSLTQALDRIPTKALVTAPGSAVNGSLHMRAAVVAARLGESDSARDHLVDAKSMADQAPEGVYYGTAFGPDSVRIHEVAVHIDLGDAPTALERTGVWQPPQQLPAERRSHYFIDRARAQAQVGLYGDAYDGLRTARQIAPQQVRHHPHVRQSLAALMRTRLGRDADVRNFAGWAGLSVR</sequence>
<organism evidence="3 4">
    <name type="scientific">Actinocrispum wychmicini</name>
    <dbReference type="NCBI Taxonomy" id="1213861"/>
    <lineage>
        <taxon>Bacteria</taxon>
        <taxon>Bacillati</taxon>
        <taxon>Actinomycetota</taxon>
        <taxon>Actinomycetes</taxon>
        <taxon>Pseudonocardiales</taxon>
        <taxon>Pseudonocardiaceae</taxon>
        <taxon>Actinocrispum</taxon>
    </lineage>
</organism>
<gene>
    <name evidence="3" type="ORF">EV192_10489</name>
</gene>
<dbReference type="Gene3D" id="1.10.260.40">
    <property type="entry name" value="lambda repressor-like DNA-binding domains"/>
    <property type="match status" value="1"/>
</dbReference>
<dbReference type="Proteomes" id="UP000295680">
    <property type="component" value="Unassembled WGS sequence"/>
</dbReference>
<feature type="domain" description="HTH cro/C1-type" evidence="2">
    <location>
        <begin position="36"/>
        <end position="80"/>
    </location>
</feature>
<dbReference type="Pfam" id="PF13560">
    <property type="entry name" value="HTH_31"/>
    <property type="match status" value="1"/>
</dbReference>
<dbReference type="AlphaFoldDB" id="A0A4R2JQ05"/>
<dbReference type="EMBL" id="SLWS01000004">
    <property type="protein sequence ID" value="TCO59248.1"/>
    <property type="molecule type" value="Genomic_DNA"/>
</dbReference>
<reference evidence="3 4" key="1">
    <citation type="submission" date="2019-03" db="EMBL/GenBank/DDBJ databases">
        <title>Genomic Encyclopedia of Type Strains, Phase IV (KMG-IV): sequencing the most valuable type-strain genomes for metagenomic binning, comparative biology and taxonomic classification.</title>
        <authorList>
            <person name="Goeker M."/>
        </authorList>
    </citation>
    <scope>NUCLEOTIDE SEQUENCE [LARGE SCALE GENOMIC DNA]</scope>
    <source>
        <strain evidence="3 4">DSM 45934</strain>
    </source>
</reference>
<dbReference type="InterPro" id="IPR001387">
    <property type="entry name" value="Cro/C1-type_HTH"/>
</dbReference>
<evidence type="ECO:0000313" key="4">
    <source>
        <dbReference type="Proteomes" id="UP000295680"/>
    </source>
</evidence>
<protein>
    <submittedName>
        <fullName evidence="3">Transcriptional regulator with XRE-family HTH domain</fullName>
    </submittedName>
</protein>
<dbReference type="CDD" id="cd00093">
    <property type="entry name" value="HTH_XRE"/>
    <property type="match status" value="1"/>
</dbReference>
<accession>A0A4R2JQ05</accession>
<proteinExistence type="predicted"/>
<dbReference type="GO" id="GO:0003677">
    <property type="term" value="F:DNA binding"/>
    <property type="evidence" value="ECO:0007669"/>
    <property type="project" value="InterPro"/>
</dbReference>
<feature type="region of interest" description="Disordered" evidence="1">
    <location>
        <begin position="1"/>
        <end position="21"/>
    </location>
</feature>
<evidence type="ECO:0000313" key="3">
    <source>
        <dbReference type="EMBL" id="TCO59248.1"/>
    </source>
</evidence>
<dbReference type="OrthoDB" id="3504495at2"/>
<dbReference type="SUPFAM" id="SSF47413">
    <property type="entry name" value="lambda repressor-like DNA-binding domains"/>
    <property type="match status" value="1"/>
</dbReference>
<evidence type="ECO:0000256" key="1">
    <source>
        <dbReference type="SAM" id="MobiDB-lite"/>
    </source>
</evidence>
<dbReference type="PROSITE" id="PS50943">
    <property type="entry name" value="HTH_CROC1"/>
    <property type="match status" value="1"/>
</dbReference>
<keyword evidence="4" id="KW-1185">Reference proteome</keyword>
<evidence type="ECO:0000259" key="2">
    <source>
        <dbReference type="PROSITE" id="PS50943"/>
    </source>
</evidence>
<dbReference type="SMART" id="SM00530">
    <property type="entry name" value="HTH_XRE"/>
    <property type="match status" value="1"/>
</dbReference>
<comment type="caution">
    <text evidence="3">The sequence shown here is derived from an EMBL/GenBank/DDBJ whole genome shotgun (WGS) entry which is preliminary data.</text>
</comment>
<dbReference type="InterPro" id="IPR010982">
    <property type="entry name" value="Lambda_DNA-bd_dom_sf"/>
</dbReference>
<name>A0A4R2JQ05_9PSEU</name>